<dbReference type="EMBL" id="CSBK01000227">
    <property type="protein sequence ID" value="COX12470.1"/>
    <property type="molecule type" value="Genomic_DNA"/>
</dbReference>
<evidence type="ECO:0000313" key="3">
    <source>
        <dbReference type="Proteomes" id="UP000039021"/>
    </source>
</evidence>
<name>A0A916P712_MYCTX</name>
<protein>
    <submittedName>
        <fullName evidence="2">Uncharacterized protein</fullName>
    </submittedName>
</protein>
<gene>
    <name evidence="2" type="ORF">ERS007739_00724</name>
</gene>
<organism evidence="2 3">
    <name type="scientific">Mycobacterium tuberculosis</name>
    <dbReference type="NCBI Taxonomy" id="1773"/>
    <lineage>
        <taxon>Bacteria</taxon>
        <taxon>Bacillati</taxon>
        <taxon>Actinomycetota</taxon>
        <taxon>Actinomycetes</taxon>
        <taxon>Mycobacteriales</taxon>
        <taxon>Mycobacteriaceae</taxon>
        <taxon>Mycobacterium</taxon>
        <taxon>Mycobacterium tuberculosis complex</taxon>
    </lineage>
</organism>
<evidence type="ECO:0000313" key="2">
    <source>
        <dbReference type="EMBL" id="COX12470.1"/>
    </source>
</evidence>
<feature type="region of interest" description="Disordered" evidence="1">
    <location>
        <begin position="21"/>
        <end position="52"/>
    </location>
</feature>
<reference evidence="3" key="1">
    <citation type="submission" date="2015-03" db="EMBL/GenBank/DDBJ databases">
        <authorList>
            <consortium name="Pathogen Informatics"/>
        </authorList>
    </citation>
    <scope>NUCLEOTIDE SEQUENCE [LARGE SCALE GENOMIC DNA]</scope>
    <source>
        <strain evidence="3">N09902308</strain>
    </source>
</reference>
<dbReference type="Proteomes" id="UP000039021">
    <property type="component" value="Unassembled WGS sequence"/>
</dbReference>
<dbReference type="AlphaFoldDB" id="A0A916P712"/>
<accession>A0A916P712</accession>
<sequence>MGGSNSMTRSTSVLRPTCTRRVLPRAPPSGPWFKTQEWSTPSTHELKEPKSARTSQMVCCRAAIVRLRRVSDTTPSNTMDVGFAGHPANPICDVATV</sequence>
<proteinExistence type="predicted"/>
<evidence type="ECO:0000256" key="1">
    <source>
        <dbReference type="SAM" id="MobiDB-lite"/>
    </source>
</evidence>
<comment type="caution">
    <text evidence="2">The sequence shown here is derived from an EMBL/GenBank/DDBJ whole genome shotgun (WGS) entry which is preliminary data.</text>
</comment>